<protein>
    <submittedName>
        <fullName evidence="1">Uncharacterized protein</fullName>
    </submittedName>
</protein>
<keyword evidence="2" id="KW-1185">Reference proteome</keyword>
<gene>
    <name evidence="1" type="ORF">VAE063_990087</name>
</gene>
<accession>A0ABM9FUK7</accession>
<evidence type="ECO:0000313" key="2">
    <source>
        <dbReference type="Proteomes" id="UP001152658"/>
    </source>
</evidence>
<comment type="caution">
    <text evidence="1">The sequence shown here is derived from an EMBL/GenBank/DDBJ whole genome shotgun (WGS) entry which is preliminary data.</text>
</comment>
<dbReference type="Proteomes" id="UP001152658">
    <property type="component" value="Unassembled WGS sequence"/>
</dbReference>
<dbReference type="EMBL" id="CALYLK010000140">
    <property type="protein sequence ID" value="CAH8242035.1"/>
    <property type="molecule type" value="Genomic_DNA"/>
</dbReference>
<organism evidence="1 2">
    <name type="scientific">Vibrio aestuarianus</name>
    <dbReference type="NCBI Taxonomy" id="28171"/>
    <lineage>
        <taxon>Bacteria</taxon>
        <taxon>Pseudomonadati</taxon>
        <taxon>Pseudomonadota</taxon>
        <taxon>Gammaproteobacteria</taxon>
        <taxon>Vibrionales</taxon>
        <taxon>Vibrionaceae</taxon>
        <taxon>Vibrio</taxon>
    </lineage>
</organism>
<evidence type="ECO:0000313" key="1">
    <source>
        <dbReference type="EMBL" id="CAH8242035.1"/>
    </source>
</evidence>
<sequence>MGGGVVHPLIGRYVYLYFNGLNVLGSSPLSLWQFVPSRLSKSALLA</sequence>
<reference evidence="1" key="1">
    <citation type="submission" date="2022-06" db="EMBL/GenBank/DDBJ databases">
        <authorList>
            <person name="Goudenege D."/>
            <person name="Le Roux F."/>
        </authorList>
    </citation>
    <scope>NUCLEOTIDE SEQUENCE</scope>
    <source>
        <strain evidence="1">12-063</strain>
    </source>
</reference>
<proteinExistence type="predicted"/>
<name>A0ABM9FUK7_9VIBR</name>